<evidence type="ECO:0000313" key="1">
    <source>
        <dbReference type="EMBL" id="GAA0160400.1"/>
    </source>
</evidence>
<organism evidence="1 2">
    <name type="scientific">Lithospermum erythrorhizon</name>
    <name type="common">Purple gromwell</name>
    <name type="synonym">Lithospermum officinale var. erythrorhizon</name>
    <dbReference type="NCBI Taxonomy" id="34254"/>
    <lineage>
        <taxon>Eukaryota</taxon>
        <taxon>Viridiplantae</taxon>
        <taxon>Streptophyta</taxon>
        <taxon>Embryophyta</taxon>
        <taxon>Tracheophyta</taxon>
        <taxon>Spermatophyta</taxon>
        <taxon>Magnoliopsida</taxon>
        <taxon>eudicotyledons</taxon>
        <taxon>Gunneridae</taxon>
        <taxon>Pentapetalae</taxon>
        <taxon>asterids</taxon>
        <taxon>lamiids</taxon>
        <taxon>Boraginales</taxon>
        <taxon>Boraginaceae</taxon>
        <taxon>Boraginoideae</taxon>
        <taxon>Lithospermeae</taxon>
        <taxon>Lithospermum</taxon>
    </lineage>
</organism>
<name>A0AAV3QCP1_LITER</name>
<accession>A0AAV3QCP1</accession>
<dbReference type="PANTHER" id="PTHR42648">
    <property type="entry name" value="TRANSPOSASE, PUTATIVE-RELATED"/>
    <property type="match status" value="1"/>
</dbReference>
<comment type="caution">
    <text evidence="1">The sequence shown here is derived from an EMBL/GenBank/DDBJ whole genome shotgun (WGS) entry which is preliminary data.</text>
</comment>
<dbReference type="SUPFAM" id="SSF53098">
    <property type="entry name" value="Ribonuclease H-like"/>
    <property type="match status" value="1"/>
</dbReference>
<dbReference type="Proteomes" id="UP001454036">
    <property type="component" value="Unassembled WGS sequence"/>
</dbReference>
<dbReference type="GO" id="GO:0003676">
    <property type="term" value="F:nucleic acid binding"/>
    <property type="evidence" value="ECO:0007669"/>
    <property type="project" value="InterPro"/>
</dbReference>
<dbReference type="AlphaFoldDB" id="A0AAV3QCP1"/>
<protein>
    <recommendedName>
        <fullName evidence="3">Integrase catalytic domain-containing protein</fullName>
    </recommendedName>
</protein>
<evidence type="ECO:0008006" key="3">
    <source>
        <dbReference type="Google" id="ProtNLM"/>
    </source>
</evidence>
<proteinExistence type="predicted"/>
<keyword evidence="2" id="KW-1185">Reference proteome</keyword>
<gene>
    <name evidence="1" type="ORF">LIER_16962</name>
</gene>
<dbReference type="InterPro" id="IPR012337">
    <property type="entry name" value="RNaseH-like_sf"/>
</dbReference>
<sequence>MISRQFEAKVKFVRSDNSIEFLLLRDYFHTQGILFQTSCVGDPEQNGRVDRQHRHILNVGRALRFHANLPIKFWGECILSVGSSTTVPSTNSSPIFVTIDCASEYTDSESGSDVMEMIDPTDGIGGFQHGDSASNGLVGALGGDQEVVSEGVVELGRGQRVLNQSPLKRQCSILSRDMLCKRRCLHWKTMVRGVW</sequence>
<dbReference type="Gene3D" id="3.30.420.10">
    <property type="entry name" value="Ribonuclease H-like superfamily/Ribonuclease H"/>
    <property type="match status" value="1"/>
</dbReference>
<dbReference type="InterPro" id="IPR039537">
    <property type="entry name" value="Retrotran_Ty1/copia-like"/>
</dbReference>
<dbReference type="EMBL" id="BAABME010003874">
    <property type="protein sequence ID" value="GAA0160400.1"/>
    <property type="molecule type" value="Genomic_DNA"/>
</dbReference>
<reference evidence="1 2" key="1">
    <citation type="submission" date="2024-01" db="EMBL/GenBank/DDBJ databases">
        <title>The complete chloroplast genome sequence of Lithospermum erythrorhizon: insights into the phylogenetic relationship among Boraginaceae species and the maternal lineages of purple gromwells.</title>
        <authorList>
            <person name="Okada T."/>
            <person name="Watanabe K."/>
        </authorList>
    </citation>
    <scope>NUCLEOTIDE SEQUENCE [LARGE SCALE GENOMIC DNA]</scope>
</reference>
<dbReference type="PANTHER" id="PTHR42648:SF31">
    <property type="entry name" value="RNA-DIRECTED DNA POLYMERASE"/>
    <property type="match status" value="1"/>
</dbReference>
<evidence type="ECO:0000313" key="2">
    <source>
        <dbReference type="Proteomes" id="UP001454036"/>
    </source>
</evidence>
<dbReference type="InterPro" id="IPR036397">
    <property type="entry name" value="RNaseH_sf"/>
</dbReference>